<sequence length="699" mass="78496">MNLNRVVPLVFMVCLAMPFFGQENNMKTDSILTQDLDEVIVTATRTVRQLSSVPLPVTLISKKQIERTGVTRLNEILNEQTGIVMTPDATIGGGEGVQIQGIASDYVLVLIDGVPVVGRSSGNLDLSRFAIGNIRQIEVVKGPSSSLFGSEALGGVINIITEKPNSETITGQIGHRAATFNNQNSNISLNQRKDKFGYSFFADRLGTDGYDLASGDDGQTVNPFLNYTFNGRLFYDAFEKFKIFASGRYFTQEFDVTPSTSEESDANAHLRIDHNPSDNTNWQYELYYTRYVTDEEILDPINNELLIANDFNQQLLRPEVRYNHNFSDNNTMTLGVGYNFESLDRSLFAESVAFDSQYLFAQYDFKPLENLNVIAGARFDNHSEYNSQLSPKLSARYDFNENFAVKVSVGSGFKAPDFRQLYLDFTNAAGGGYSVFGKEVEAAGIQRLLDNGEIANLVVDQNNLGQRLNAESSIGYNVGFAYRKGKLASDINLFRNDFDNLIDTQILASRTNGQNVFGYINRESVYTQGLEFDLKYRLLENLNISGGYQLLYAFDKDKEAAIDAGTVFGRNPETLETVRLTRKDYFGLENRSRHTVNFKLFYEVPRWAANANLRVVYRSRFGLTDRNGNDLLDTLDNSFVDGYALVNLAFGKTFYKNYQVQFGANNLLDFRGQNPLAAQDAEVLVNPGIQFFTRLNIQF</sequence>
<dbReference type="InterPro" id="IPR012910">
    <property type="entry name" value="Plug_dom"/>
</dbReference>
<keyword evidence="5" id="KW-0732">Signal</keyword>
<evidence type="ECO:0000256" key="1">
    <source>
        <dbReference type="ARBA" id="ARBA00004571"/>
    </source>
</evidence>
<dbReference type="InterPro" id="IPR036942">
    <property type="entry name" value="Beta-barrel_TonB_sf"/>
</dbReference>
<dbReference type="Pfam" id="PF00593">
    <property type="entry name" value="TonB_dep_Rec_b-barrel"/>
    <property type="match status" value="1"/>
</dbReference>
<dbReference type="Gene3D" id="2.170.130.10">
    <property type="entry name" value="TonB-dependent receptor, plug domain"/>
    <property type="match status" value="1"/>
</dbReference>
<dbReference type="PANTHER" id="PTHR30069">
    <property type="entry name" value="TONB-DEPENDENT OUTER MEMBRANE RECEPTOR"/>
    <property type="match status" value="1"/>
</dbReference>
<keyword evidence="9 10" id="KW-0998">Cell outer membrane</keyword>
<evidence type="ECO:0000256" key="7">
    <source>
        <dbReference type="ARBA" id="ARBA00023136"/>
    </source>
</evidence>
<gene>
    <name evidence="14" type="ORF">ACFQZJ_05790</name>
</gene>
<feature type="domain" description="TonB-dependent receptor plug" evidence="13">
    <location>
        <begin position="50"/>
        <end position="156"/>
    </location>
</feature>
<comment type="caution">
    <text evidence="14">The sequence shown here is derived from an EMBL/GenBank/DDBJ whole genome shotgun (WGS) entry which is preliminary data.</text>
</comment>
<evidence type="ECO:0000256" key="2">
    <source>
        <dbReference type="ARBA" id="ARBA00022448"/>
    </source>
</evidence>
<evidence type="ECO:0000256" key="11">
    <source>
        <dbReference type="RuleBase" id="RU003357"/>
    </source>
</evidence>
<dbReference type="Pfam" id="PF07715">
    <property type="entry name" value="Plug"/>
    <property type="match status" value="1"/>
</dbReference>
<evidence type="ECO:0000259" key="12">
    <source>
        <dbReference type="Pfam" id="PF00593"/>
    </source>
</evidence>
<keyword evidence="8 14" id="KW-0675">Receptor</keyword>
<evidence type="ECO:0000256" key="6">
    <source>
        <dbReference type="ARBA" id="ARBA00023077"/>
    </source>
</evidence>
<keyword evidence="3 10" id="KW-1134">Transmembrane beta strand</keyword>
<dbReference type="SUPFAM" id="SSF56935">
    <property type="entry name" value="Porins"/>
    <property type="match status" value="1"/>
</dbReference>
<protein>
    <submittedName>
        <fullName evidence="14">TonB-dependent receptor plug domain-containing protein</fullName>
    </submittedName>
</protein>
<evidence type="ECO:0000313" key="15">
    <source>
        <dbReference type="Proteomes" id="UP001597012"/>
    </source>
</evidence>
<comment type="subcellular location">
    <subcellularLocation>
        <location evidence="1 10">Cell outer membrane</location>
        <topology evidence="1 10">Multi-pass membrane protein</topology>
    </subcellularLocation>
</comment>
<dbReference type="InterPro" id="IPR037066">
    <property type="entry name" value="Plug_dom_sf"/>
</dbReference>
<feature type="domain" description="TonB-dependent receptor-like beta-barrel" evidence="12">
    <location>
        <begin position="207"/>
        <end position="667"/>
    </location>
</feature>
<evidence type="ECO:0000256" key="3">
    <source>
        <dbReference type="ARBA" id="ARBA00022452"/>
    </source>
</evidence>
<accession>A0ABW3B1H6</accession>
<dbReference type="PANTHER" id="PTHR30069:SF29">
    <property type="entry name" value="HEMOGLOBIN AND HEMOGLOBIN-HAPTOGLOBIN-BINDING PROTEIN 1-RELATED"/>
    <property type="match status" value="1"/>
</dbReference>
<proteinExistence type="inferred from homology"/>
<dbReference type="EMBL" id="JBHTHY010000003">
    <property type="protein sequence ID" value="MFD0796962.1"/>
    <property type="molecule type" value="Genomic_DNA"/>
</dbReference>
<evidence type="ECO:0000256" key="5">
    <source>
        <dbReference type="ARBA" id="ARBA00022729"/>
    </source>
</evidence>
<comment type="similarity">
    <text evidence="10 11">Belongs to the TonB-dependent receptor family.</text>
</comment>
<evidence type="ECO:0000256" key="10">
    <source>
        <dbReference type="PROSITE-ProRule" id="PRU01360"/>
    </source>
</evidence>
<reference evidence="15" key="1">
    <citation type="journal article" date="2019" name="Int. J. Syst. Evol. Microbiol.">
        <title>The Global Catalogue of Microorganisms (GCM) 10K type strain sequencing project: providing services to taxonomists for standard genome sequencing and annotation.</title>
        <authorList>
            <consortium name="The Broad Institute Genomics Platform"/>
            <consortium name="The Broad Institute Genome Sequencing Center for Infectious Disease"/>
            <person name="Wu L."/>
            <person name="Ma J."/>
        </authorList>
    </citation>
    <scope>NUCLEOTIDE SEQUENCE [LARGE SCALE GENOMIC DNA]</scope>
    <source>
        <strain evidence="15">CCUG 61948</strain>
    </source>
</reference>
<keyword evidence="15" id="KW-1185">Reference proteome</keyword>
<name>A0ABW3B1H6_9FLAO</name>
<dbReference type="InterPro" id="IPR039426">
    <property type="entry name" value="TonB-dep_rcpt-like"/>
</dbReference>
<evidence type="ECO:0000256" key="4">
    <source>
        <dbReference type="ARBA" id="ARBA00022692"/>
    </source>
</evidence>
<keyword evidence="6 11" id="KW-0798">TonB box</keyword>
<keyword evidence="7 10" id="KW-0472">Membrane</keyword>
<evidence type="ECO:0000259" key="13">
    <source>
        <dbReference type="Pfam" id="PF07715"/>
    </source>
</evidence>
<evidence type="ECO:0000256" key="8">
    <source>
        <dbReference type="ARBA" id="ARBA00023170"/>
    </source>
</evidence>
<dbReference type="Gene3D" id="2.40.170.20">
    <property type="entry name" value="TonB-dependent receptor, beta-barrel domain"/>
    <property type="match status" value="1"/>
</dbReference>
<keyword evidence="4 10" id="KW-0812">Transmembrane</keyword>
<evidence type="ECO:0000313" key="14">
    <source>
        <dbReference type="EMBL" id="MFD0796962.1"/>
    </source>
</evidence>
<dbReference type="PROSITE" id="PS52016">
    <property type="entry name" value="TONB_DEPENDENT_REC_3"/>
    <property type="match status" value="1"/>
</dbReference>
<dbReference type="InterPro" id="IPR000531">
    <property type="entry name" value="Beta-barrel_TonB"/>
</dbReference>
<dbReference type="RefSeq" id="WP_379932951.1">
    <property type="nucleotide sequence ID" value="NZ_JBHTHY010000003.1"/>
</dbReference>
<evidence type="ECO:0000256" key="9">
    <source>
        <dbReference type="ARBA" id="ARBA00023237"/>
    </source>
</evidence>
<dbReference type="CDD" id="cd01347">
    <property type="entry name" value="ligand_gated_channel"/>
    <property type="match status" value="1"/>
</dbReference>
<organism evidence="14 15">
    <name type="scientific">Maribacter chungangensis</name>
    <dbReference type="NCBI Taxonomy" id="1069117"/>
    <lineage>
        <taxon>Bacteria</taxon>
        <taxon>Pseudomonadati</taxon>
        <taxon>Bacteroidota</taxon>
        <taxon>Flavobacteriia</taxon>
        <taxon>Flavobacteriales</taxon>
        <taxon>Flavobacteriaceae</taxon>
        <taxon>Maribacter</taxon>
    </lineage>
</organism>
<keyword evidence="2 10" id="KW-0813">Transport</keyword>
<dbReference type="Proteomes" id="UP001597012">
    <property type="component" value="Unassembled WGS sequence"/>
</dbReference>